<protein>
    <submittedName>
        <fullName evidence="1">Uncharacterized protein</fullName>
    </submittedName>
</protein>
<proteinExistence type="predicted"/>
<evidence type="ECO:0000313" key="2">
    <source>
        <dbReference type="Proteomes" id="UP000323225"/>
    </source>
</evidence>
<gene>
    <name evidence="1" type="ORF">F0M16_21390</name>
</gene>
<dbReference type="AlphaFoldDB" id="A0A5Q6PCV9"/>
<name>A0A5Q6PCV9_VIBCL</name>
<dbReference type="EMBL" id="VUAA01000042">
    <property type="protein sequence ID" value="KAA1252715.1"/>
    <property type="molecule type" value="Genomic_DNA"/>
</dbReference>
<sequence length="69" mass="8277">MEKLKKVSIDDEKPESHRNVVLWHRDPNAPPTIGWATYWQPKNQFAGFELQCQHYEDDFGKDFTHWAYV</sequence>
<organism evidence="1 2">
    <name type="scientific">Vibrio cholerae</name>
    <dbReference type="NCBI Taxonomy" id="666"/>
    <lineage>
        <taxon>Bacteria</taxon>
        <taxon>Pseudomonadati</taxon>
        <taxon>Pseudomonadota</taxon>
        <taxon>Gammaproteobacteria</taxon>
        <taxon>Vibrionales</taxon>
        <taxon>Vibrionaceae</taxon>
        <taxon>Vibrio</taxon>
    </lineage>
</organism>
<comment type="caution">
    <text evidence="1">The sequence shown here is derived from an EMBL/GenBank/DDBJ whole genome shotgun (WGS) entry which is preliminary data.</text>
</comment>
<accession>A0A5Q6PCV9</accession>
<reference evidence="1 2" key="1">
    <citation type="submission" date="2019-09" db="EMBL/GenBank/DDBJ databases">
        <authorList>
            <person name="Kritzky A."/>
            <person name="Schelkanova E.Y."/>
            <person name="Alkhova Z.V."/>
            <person name="Smirnova N.I."/>
        </authorList>
    </citation>
    <scope>NUCLEOTIDE SEQUENCE [LARGE SCALE GENOMIC DNA]</scope>
    <source>
        <strain evidence="1 2">M1526</strain>
    </source>
</reference>
<dbReference type="Proteomes" id="UP000323225">
    <property type="component" value="Unassembled WGS sequence"/>
</dbReference>
<evidence type="ECO:0000313" key="1">
    <source>
        <dbReference type="EMBL" id="KAA1252715.1"/>
    </source>
</evidence>